<evidence type="ECO:0000313" key="2">
    <source>
        <dbReference type="Proteomes" id="UP000807716"/>
    </source>
</evidence>
<comment type="caution">
    <text evidence="1">The sequence shown here is derived from an EMBL/GenBank/DDBJ whole genome shotgun (WGS) entry which is preliminary data.</text>
</comment>
<reference evidence="1" key="1">
    <citation type="journal article" date="2020" name="Fungal Divers.">
        <title>Resolving the Mortierellaceae phylogeny through synthesis of multi-gene phylogenetics and phylogenomics.</title>
        <authorList>
            <person name="Vandepol N."/>
            <person name="Liber J."/>
            <person name="Desiro A."/>
            <person name="Na H."/>
            <person name="Kennedy M."/>
            <person name="Barry K."/>
            <person name="Grigoriev I.V."/>
            <person name="Miller A.N."/>
            <person name="O'Donnell K."/>
            <person name="Stajich J.E."/>
            <person name="Bonito G."/>
        </authorList>
    </citation>
    <scope>NUCLEOTIDE SEQUENCE</scope>
    <source>
        <strain evidence="1">BC1065</strain>
    </source>
</reference>
<keyword evidence="2" id="KW-1185">Reference proteome</keyword>
<sequence length="57" mass="6541">MSGLLLNCLLPFVRPPQSVNVNEVKTLPLNQFLDKHHTYAHSNGMIVPVWRDNDELK</sequence>
<dbReference type="AlphaFoldDB" id="A0A9P6QDQ6"/>
<dbReference type="EMBL" id="JAAAJB010000095">
    <property type="protein sequence ID" value="KAG0266384.1"/>
    <property type="molecule type" value="Genomic_DNA"/>
</dbReference>
<name>A0A9P6QDQ6_9FUNG</name>
<gene>
    <name evidence="1" type="ORF">DFQ27_009825</name>
</gene>
<organism evidence="1 2">
    <name type="scientific">Actinomortierella ambigua</name>
    <dbReference type="NCBI Taxonomy" id="1343610"/>
    <lineage>
        <taxon>Eukaryota</taxon>
        <taxon>Fungi</taxon>
        <taxon>Fungi incertae sedis</taxon>
        <taxon>Mucoromycota</taxon>
        <taxon>Mortierellomycotina</taxon>
        <taxon>Mortierellomycetes</taxon>
        <taxon>Mortierellales</taxon>
        <taxon>Mortierellaceae</taxon>
        <taxon>Actinomortierella</taxon>
    </lineage>
</organism>
<proteinExistence type="predicted"/>
<protein>
    <submittedName>
        <fullName evidence="1">Uncharacterized protein</fullName>
    </submittedName>
</protein>
<evidence type="ECO:0000313" key="1">
    <source>
        <dbReference type="EMBL" id="KAG0266384.1"/>
    </source>
</evidence>
<accession>A0A9P6QDQ6</accession>
<dbReference type="Proteomes" id="UP000807716">
    <property type="component" value="Unassembled WGS sequence"/>
</dbReference>